<keyword evidence="4" id="KW-1185">Reference proteome</keyword>
<dbReference type="InterPro" id="IPR016035">
    <property type="entry name" value="Acyl_Trfase/lysoPLipase"/>
</dbReference>
<dbReference type="InterPro" id="IPR002641">
    <property type="entry name" value="PNPLA_dom"/>
</dbReference>
<name>A0ABY6E0A4_9ACTN</name>
<proteinExistence type="predicted"/>
<dbReference type="SUPFAM" id="SSF52151">
    <property type="entry name" value="FabD/lysophospholipase-like"/>
    <property type="match status" value="1"/>
</dbReference>
<evidence type="ECO:0000313" key="4">
    <source>
        <dbReference type="Proteomes" id="UP001061298"/>
    </source>
</evidence>
<dbReference type="EMBL" id="CP106793">
    <property type="protein sequence ID" value="UXY17518.1"/>
    <property type="molecule type" value="Genomic_DNA"/>
</dbReference>
<dbReference type="Pfam" id="PF01734">
    <property type="entry name" value="Patatin"/>
    <property type="match status" value="1"/>
</dbReference>
<dbReference type="RefSeq" id="WP_263227436.1">
    <property type="nucleotide sequence ID" value="NZ_CP106793.1"/>
</dbReference>
<evidence type="ECO:0000259" key="2">
    <source>
        <dbReference type="Pfam" id="PF01734"/>
    </source>
</evidence>
<organism evidence="3 4">
    <name type="scientific">Streptomyces cynarae</name>
    <dbReference type="NCBI Taxonomy" id="2981134"/>
    <lineage>
        <taxon>Bacteria</taxon>
        <taxon>Bacillati</taxon>
        <taxon>Actinomycetota</taxon>
        <taxon>Actinomycetes</taxon>
        <taxon>Kitasatosporales</taxon>
        <taxon>Streptomycetaceae</taxon>
        <taxon>Streptomyces</taxon>
    </lineage>
</organism>
<evidence type="ECO:0000256" key="1">
    <source>
        <dbReference type="ARBA" id="ARBA00023098"/>
    </source>
</evidence>
<dbReference type="Proteomes" id="UP001061298">
    <property type="component" value="Chromosome"/>
</dbReference>
<dbReference type="Gene3D" id="3.40.1090.10">
    <property type="entry name" value="Cytosolic phospholipase A2 catalytic domain"/>
    <property type="match status" value="1"/>
</dbReference>
<protein>
    <submittedName>
        <fullName evidence="3">Patatin-like phospholipase family protein</fullName>
    </submittedName>
</protein>
<evidence type="ECO:0000313" key="3">
    <source>
        <dbReference type="EMBL" id="UXY17518.1"/>
    </source>
</evidence>
<accession>A0ABY6E0A4</accession>
<keyword evidence="1" id="KW-0443">Lipid metabolism</keyword>
<reference evidence="3" key="1">
    <citation type="submission" date="2022-10" db="EMBL/GenBank/DDBJ databases">
        <authorList>
            <person name="Mo P."/>
        </authorList>
    </citation>
    <scope>NUCLEOTIDE SEQUENCE</scope>
    <source>
        <strain evidence="3">HUAS 13-4</strain>
    </source>
</reference>
<gene>
    <name evidence="3" type="ORF">N8I84_01125</name>
</gene>
<sequence length="254" mass="26857">MSRPLTVRTVVLQHSQGCGSLPVQSHWTSHGTGQDPARLATVTVRRSANASSAPHRPDPAVTRAVFAVLGEAGLDPADARRRVGRIALETVDAEAENQLIAQRAALIAADSWPRRPLLIPAVDAESGEPTVWDATAGVPLVRAVAASSTFPGIEPPVTVDGRRYLDGALRAGTNTDLAADPRTVVVVDPLAHHHPHPTPDGAHILAPDPAAVRLIDAEQSDPETWKTAYQAGRTQARAAAEELRAHWRPASAQG</sequence>
<feature type="domain" description="PNPLA" evidence="2">
    <location>
        <begin position="89"/>
        <end position="178"/>
    </location>
</feature>